<evidence type="ECO:0000313" key="2">
    <source>
        <dbReference type="Proteomes" id="UP000298460"/>
    </source>
</evidence>
<proteinExistence type="predicted"/>
<comment type="caution">
    <text evidence="1">The sequence shown here is derived from an EMBL/GenBank/DDBJ whole genome shotgun (WGS) entry which is preliminary data.</text>
</comment>
<dbReference type="EMBL" id="SPQQ01000006">
    <property type="protein sequence ID" value="TGE36902.1"/>
    <property type="molecule type" value="Genomic_DNA"/>
</dbReference>
<evidence type="ECO:0000313" key="1">
    <source>
        <dbReference type="EMBL" id="TGE36902.1"/>
    </source>
</evidence>
<protein>
    <submittedName>
        <fullName evidence="1">Uncharacterized protein</fullName>
    </submittedName>
</protein>
<name>A0A4Z0R1G3_9FIRM</name>
<gene>
    <name evidence="1" type="ORF">E4K67_17545</name>
</gene>
<dbReference type="RefSeq" id="WP_135548995.1">
    <property type="nucleotide sequence ID" value="NZ_SPQQ01000006.1"/>
</dbReference>
<reference evidence="1 2" key="1">
    <citation type="submission" date="2019-03" db="EMBL/GenBank/DDBJ databases">
        <title>Draft Genome Sequence of Desulfosporosinus fructosivorans Strain 63.6F, Isolated from Marine Sediment in the Baltic Sea.</title>
        <authorList>
            <person name="Hausmann B."/>
            <person name="Vandieken V."/>
            <person name="Pjevac P."/>
            <person name="Schreck K."/>
            <person name="Herbold C.W."/>
            <person name="Loy A."/>
        </authorList>
    </citation>
    <scope>NUCLEOTIDE SEQUENCE [LARGE SCALE GENOMIC DNA]</scope>
    <source>
        <strain evidence="1 2">63.6F</strain>
    </source>
</reference>
<dbReference type="OrthoDB" id="2087672at2"/>
<sequence>MQIENENDLRNRLIELNRKKNSVEMVIGTNISILFSKEIFKKNSDIEDYLKKVFEMTYLPYVMKSRSLIGARLTKTIYNYDKENLSIMLKRLFDYFDFNLENKSQSEMSKEKPSISKWIQGIRNGK</sequence>
<dbReference type="Proteomes" id="UP000298460">
    <property type="component" value="Unassembled WGS sequence"/>
</dbReference>
<dbReference type="AlphaFoldDB" id="A0A4Z0R1G3"/>
<keyword evidence="2" id="KW-1185">Reference proteome</keyword>
<accession>A0A4Z0R1G3</accession>
<organism evidence="1 2">
    <name type="scientific">Desulfosporosinus fructosivorans</name>
    <dbReference type="NCBI Taxonomy" id="2018669"/>
    <lineage>
        <taxon>Bacteria</taxon>
        <taxon>Bacillati</taxon>
        <taxon>Bacillota</taxon>
        <taxon>Clostridia</taxon>
        <taxon>Eubacteriales</taxon>
        <taxon>Desulfitobacteriaceae</taxon>
        <taxon>Desulfosporosinus</taxon>
    </lineage>
</organism>